<dbReference type="InterPro" id="IPR009057">
    <property type="entry name" value="Homeodomain-like_sf"/>
</dbReference>
<dbReference type="PROSITE" id="PS01124">
    <property type="entry name" value="HTH_ARAC_FAMILY_2"/>
    <property type="match status" value="1"/>
</dbReference>
<dbReference type="Pfam" id="PF02311">
    <property type="entry name" value="AraC_binding"/>
    <property type="match status" value="1"/>
</dbReference>
<evidence type="ECO:0000259" key="4">
    <source>
        <dbReference type="PROSITE" id="PS01124"/>
    </source>
</evidence>
<dbReference type="Pfam" id="PF12833">
    <property type="entry name" value="HTH_18"/>
    <property type="match status" value="1"/>
</dbReference>
<dbReference type="Gene3D" id="1.10.10.60">
    <property type="entry name" value="Homeodomain-like"/>
    <property type="match status" value="2"/>
</dbReference>
<protein>
    <submittedName>
        <fullName evidence="5">AraC family transcriptional regulator</fullName>
    </submittedName>
</protein>
<dbReference type="InterPro" id="IPR018060">
    <property type="entry name" value="HTH_AraC"/>
</dbReference>
<proteinExistence type="predicted"/>
<organism evidence="5 6">
    <name type="scientific">Enterocloster hominis</name>
    <name type="common">ex Hitch et al. 2024</name>
    <dbReference type="NCBI Taxonomy" id="1917870"/>
    <lineage>
        <taxon>Bacteria</taxon>
        <taxon>Bacillati</taxon>
        <taxon>Bacillota</taxon>
        <taxon>Clostridia</taxon>
        <taxon>Lachnospirales</taxon>
        <taxon>Lachnospiraceae</taxon>
        <taxon>Enterocloster</taxon>
    </lineage>
</organism>
<keyword evidence="1" id="KW-0805">Transcription regulation</keyword>
<dbReference type="PANTHER" id="PTHR43280:SF28">
    <property type="entry name" value="HTH-TYPE TRANSCRIPTIONAL ACTIVATOR RHAS"/>
    <property type="match status" value="1"/>
</dbReference>
<dbReference type="SMART" id="SM00342">
    <property type="entry name" value="HTH_ARAC"/>
    <property type="match status" value="1"/>
</dbReference>
<dbReference type="InterPro" id="IPR037923">
    <property type="entry name" value="HTH-like"/>
</dbReference>
<comment type="caution">
    <text evidence="5">The sequence shown here is derived from an EMBL/GenBank/DDBJ whole genome shotgun (WGS) entry which is preliminary data.</text>
</comment>
<dbReference type="RefSeq" id="WP_040380090.1">
    <property type="nucleotide sequence ID" value="NZ_JBBMFM010000169.1"/>
</dbReference>
<dbReference type="PROSITE" id="PS00041">
    <property type="entry name" value="HTH_ARAC_FAMILY_1"/>
    <property type="match status" value="1"/>
</dbReference>
<evidence type="ECO:0000256" key="2">
    <source>
        <dbReference type="ARBA" id="ARBA00023125"/>
    </source>
</evidence>
<evidence type="ECO:0000256" key="3">
    <source>
        <dbReference type="ARBA" id="ARBA00023163"/>
    </source>
</evidence>
<evidence type="ECO:0000313" key="6">
    <source>
        <dbReference type="Proteomes" id="UP001454086"/>
    </source>
</evidence>
<reference evidence="5 6" key="1">
    <citation type="submission" date="2024-03" db="EMBL/GenBank/DDBJ databases">
        <title>Human intestinal bacterial collection.</title>
        <authorList>
            <person name="Pauvert C."/>
            <person name="Hitch T.C.A."/>
            <person name="Clavel T."/>
        </authorList>
    </citation>
    <scope>NUCLEOTIDE SEQUENCE [LARGE SCALE GENOMIC DNA]</scope>
    <source>
        <strain evidence="5 6">CLA-SR-H021</strain>
    </source>
</reference>
<evidence type="ECO:0000256" key="1">
    <source>
        <dbReference type="ARBA" id="ARBA00023015"/>
    </source>
</evidence>
<sequence>MKIPYTIVKESLHHKSLSEPHFHDEYELLFGLSDGGTYMINGHAYPLCHAMLFVLNKYVLHQCIADISSYEKYVLHFSSETLKMLSSTQTDIVSIFGNFDYIAQLLSEEQFHYFNNLLANCMPNGGGFGDDLRQNMAFVNLILYISNLIRQRESVVGLSLKNEYNSIKPIFDYIHNHYMEEIRLEELSQKFFISKYYLCRHFKALTGFSVGSYVTNYRIREACILLRKGYSVQRAGEEVGFGNNAYFIKTFKKTIGQSPGKYAKNY</sequence>
<keyword evidence="2" id="KW-0238">DNA-binding</keyword>
<dbReference type="EMBL" id="JBBMFM010000169">
    <property type="protein sequence ID" value="MEQ2428324.1"/>
    <property type="molecule type" value="Genomic_DNA"/>
</dbReference>
<dbReference type="InterPro" id="IPR003313">
    <property type="entry name" value="AraC-bd"/>
</dbReference>
<name>A0ABV1DGJ5_9FIRM</name>
<dbReference type="InterPro" id="IPR018062">
    <property type="entry name" value="HTH_AraC-typ_CS"/>
</dbReference>
<accession>A0ABV1DGJ5</accession>
<dbReference type="Proteomes" id="UP001454086">
    <property type="component" value="Unassembled WGS sequence"/>
</dbReference>
<dbReference type="SUPFAM" id="SSF51215">
    <property type="entry name" value="Regulatory protein AraC"/>
    <property type="match status" value="1"/>
</dbReference>
<dbReference type="SUPFAM" id="SSF46689">
    <property type="entry name" value="Homeodomain-like"/>
    <property type="match status" value="2"/>
</dbReference>
<gene>
    <name evidence="5" type="ORF">WMQ36_25530</name>
</gene>
<keyword evidence="6" id="KW-1185">Reference proteome</keyword>
<dbReference type="PANTHER" id="PTHR43280">
    <property type="entry name" value="ARAC-FAMILY TRANSCRIPTIONAL REGULATOR"/>
    <property type="match status" value="1"/>
</dbReference>
<feature type="domain" description="HTH araC/xylS-type" evidence="4">
    <location>
        <begin position="168"/>
        <end position="265"/>
    </location>
</feature>
<evidence type="ECO:0000313" key="5">
    <source>
        <dbReference type="EMBL" id="MEQ2428324.1"/>
    </source>
</evidence>
<keyword evidence="3" id="KW-0804">Transcription</keyword>